<proteinExistence type="predicted"/>
<dbReference type="InterPro" id="IPR029063">
    <property type="entry name" value="SAM-dependent_MTases_sf"/>
</dbReference>
<dbReference type="Gene3D" id="3.40.50.150">
    <property type="entry name" value="Vaccinia Virus protein VP39"/>
    <property type="match status" value="1"/>
</dbReference>
<accession>A0A255Z6J4</accession>
<dbReference type="InterPro" id="IPR052514">
    <property type="entry name" value="SAM-dependent_MTase"/>
</dbReference>
<dbReference type="PANTHER" id="PTHR34203">
    <property type="entry name" value="METHYLTRANSFERASE, FKBM FAMILY PROTEIN"/>
    <property type="match status" value="1"/>
</dbReference>
<dbReference type="AlphaFoldDB" id="A0A255Z6J4"/>
<dbReference type="Proteomes" id="UP000216998">
    <property type="component" value="Unassembled WGS sequence"/>
</dbReference>
<sequence length="291" mass="31717">MTQAFVKTCRQFIRHITSLLLGPENTYRAHALYHALLRQMGGFGVVETEATKAVLRGLAARASTILDGGANVGRYSWFMARHRRDHAPLYVFEPNPYACRLALHNLAGLANITLLPVALAEKRHTGLLIVPKDAFGSPISGLGFVVPGGSGEMAGDGQPISLCPLDDLIADGTVRLRGPVLLKLDIEGYEPAALAGMSMMLDGYRPWIFLECQIEHLRRAGYDWNALHLPLHRRGYVMLAEKAGRFQAVHEPSPDIVNYFALPLPPGARPPAAGWTVAELLDQLASPEITG</sequence>
<gene>
    <name evidence="2" type="ORF">CHU95_02110</name>
</gene>
<dbReference type="Pfam" id="PF05050">
    <property type="entry name" value="Methyltransf_21"/>
    <property type="match status" value="1"/>
</dbReference>
<evidence type="ECO:0000313" key="3">
    <source>
        <dbReference type="Proteomes" id="UP000216998"/>
    </source>
</evidence>
<dbReference type="NCBIfam" id="TIGR01444">
    <property type="entry name" value="fkbM_fam"/>
    <property type="match status" value="1"/>
</dbReference>
<protein>
    <recommendedName>
        <fullName evidence="1">Methyltransferase FkbM domain-containing protein</fullName>
    </recommendedName>
</protein>
<evidence type="ECO:0000259" key="1">
    <source>
        <dbReference type="Pfam" id="PF05050"/>
    </source>
</evidence>
<evidence type="ECO:0000313" key="2">
    <source>
        <dbReference type="EMBL" id="OYQ37163.1"/>
    </source>
</evidence>
<dbReference type="PANTHER" id="PTHR34203:SF15">
    <property type="entry name" value="SLL1173 PROTEIN"/>
    <property type="match status" value="1"/>
</dbReference>
<dbReference type="EMBL" id="NOXU01000017">
    <property type="protein sequence ID" value="OYQ37163.1"/>
    <property type="molecule type" value="Genomic_DNA"/>
</dbReference>
<name>A0A255Z6J4_9PROT</name>
<reference evidence="2 3" key="1">
    <citation type="submission" date="2017-07" db="EMBL/GenBank/DDBJ databases">
        <title>Niveispirillum cyanobacteriorum sp. nov., isolated from cyanobacterial aggregates in a eutrophic lake.</title>
        <authorList>
            <person name="Cai H."/>
        </authorList>
    </citation>
    <scope>NUCLEOTIDE SEQUENCE [LARGE SCALE GENOMIC DNA]</scope>
    <source>
        <strain evidence="3">TH1-14</strain>
    </source>
</reference>
<keyword evidence="3" id="KW-1185">Reference proteome</keyword>
<comment type="caution">
    <text evidence="2">The sequence shown here is derived from an EMBL/GenBank/DDBJ whole genome shotgun (WGS) entry which is preliminary data.</text>
</comment>
<feature type="domain" description="Methyltransferase FkbM" evidence="1">
    <location>
        <begin position="67"/>
        <end position="237"/>
    </location>
</feature>
<dbReference type="SUPFAM" id="SSF53335">
    <property type="entry name" value="S-adenosyl-L-methionine-dependent methyltransferases"/>
    <property type="match status" value="1"/>
</dbReference>
<dbReference type="InterPro" id="IPR006342">
    <property type="entry name" value="FkbM_mtfrase"/>
</dbReference>
<organism evidence="2 3">
    <name type="scientific">Niveispirillum lacus</name>
    <dbReference type="NCBI Taxonomy" id="1981099"/>
    <lineage>
        <taxon>Bacteria</taxon>
        <taxon>Pseudomonadati</taxon>
        <taxon>Pseudomonadota</taxon>
        <taxon>Alphaproteobacteria</taxon>
        <taxon>Rhodospirillales</taxon>
        <taxon>Azospirillaceae</taxon>
        <taxon>Niveispirillum</taxon>
    </lineage>
</organism>